<evidence type="ECO:0000256" key="8">
    <source>
        <dbReference type="SAM" id="Phobius"/>
    </source>
</evidence>
<dbReference type="Proteomes" id="UP000324748">
    <property type="component" value="Unassembled WGS sequence"/>
</dbReference>
<keyword evidence="7 8" id="KW-0472">Membrane</keyword>
<feature type="transmembrane region" description="Helical" evidence="8">
    <location>
        <begin position="37"/>
        <end position="55"/>
    </location>
</feature>
<keyword evidence="6 8" id="KW-1133">Transmembrane helix</keyword>
<gene>
    <name evidence="9" type="ORF">PGT21_017380</name>
    <name evidence="10" type="ORF">PGTUg99_006573</name>
</gene>
<evidence type="ECO:0000313" key="11">
    <source>
        <dbReference type="Proteomes" id="UP000324748"/>
    </source>
</evidence>
<evidence type="ECO:0000256" key="1">
    <source>
        <dbReference type="ARBA" id="ARBA00004477"/>
    </source>
</evidence>
<dbReference type="GO" id="GO:0005789">
    <property type="term" value="C:endoplasmic reticulum membrane"/>
    <property type="evidence" value="ECO:0007669"/>
    <property type="project" value="UniProtKB-SubCell"/>
</dbReference>
<dbReference type="Pfam" id="PF06699">
    <property type="entry name" value="PIG-F"/>
    <property type="match status" value="1"/>
</dbReference>
<evidence type="ECO:0000313" key="12">
    <source>
        <dbReference type="Proteomes" id="UP000325313"/>
    </source>
</evidence>
<comment type="pathway">
    <text evidence="2">Glycolipid biosynthesis; glycosylphosphatidylinositol-anchor biosynthesis.</text>
</comment>
<proteinExistence type="predicted"/>
<keyword evidence="3" id="KW-0337">GPI-anchor biosynthesis</keyword>
<reference evidence="11 12" key="1">
    <citation type="submission" date="2019-05" db="EMBL/GenBank/DDBJ databases">
        <title>Emergence of the Ug99 lineage of the wheat stem rust pathogen through somatic hybridization.</title>
        <authorList>
            <person name="Li F."/>
            <person name="Upadhyaya N.M."/>
            <person name="Sperschneider J."/>
            <person name="Matny O."/>
            <person name="Nguyen-Phuc H."/>
            <person name="Mago R."/>
            <person name="Raley C."/>
            <person name="Miller M.E."/>
            <person name="Silverstein K.A.T."/>
            <person name="Henningsen E."/>
            <person name="Hirsch C.D."/>
            <person name="Visser B."/>
            <person name="Pretorius Z.A."/>
            <person name="Steffenson B.J."/>
            <person name="Schwessinger B."/>
            <person name="Dodds P.N."/>
            <person name="Figueroa M."/>
        </authorList>
    </citation>
    <scope>NUCLEOTIDE SEQUENCE [LARGE SCALE GENOMIC DNA]</scope>
    <source>
        <strain evidence="9">21-0</strain>
        <strain evidence="10 12">Ug99</strain>
    </source>
</reference>
<sequence length="324" mass="35648">MTKQRNKGQQKAIIKKQGITEQPTEARIPSINLRTKYYSIVPLHLLFIHFTIYYLPGKIISSPEDGQAAAAAGGGRSMIGLNVEHLVHHPIRSLLVINLGTLLVQLWFTNFLRSWRNSLVGPTASHEPSTSEKSQPLPDKHRLARQLKTLFLSLISAPPSEFPKRLAKELDPKLRSLIFRSTLLLKEALLINTVILLVITALLVLLGASASSLSQLLKNLGLACFLGLLGFFPASLLIGWNQAREKPNWIRIFSAFQPKNEVEVALLFPAFGACFGTWLGAIPIPLDWDRPWQAWPITCLVGASVGHAIGSIASIIHSASSSHS</sequence>
<evidence type="ECO:0000256" key="7">
    <source>
        <dbReference type="ARBA" id="ARBA00023136"/>
    </source>
</evidence>
<dbReference type="InterPro" id="IPR009580">
    <property type="entry name" value="GPI_biosynthesis_protein_Pig-F"/>
</dbReference>
<keyword evidence="4 8" id="KW-0812">Transmembrane</keyword>
<dbReference type="GO" id="GO:0006506">
    <property type="term" value="P:GPI anchor biosynthetic process"/>
    <property type="evidence" value="ECO:0007669"/>
    <property type="project" value="UniProtKB-UniPathway"/>
</dbReference>
<accession>A0A5B0RZN0</accession>
<dbReference type="Proteomes" id="UP000325313">
    <property type="component" value="Unassembled WGS sequence"/>
</dbReference>
<evidence type="ECO:0000313" key="9">
    <source>
        <dbReference type="EMBL" id="KAA1065983.1"/>
    </source>
</evidence>
<feature type="transmembrane region" description="Helical" evidence="8">
    <location>
        <begin position="91"/>
        <end position="108"/>
    </location>
</feature>
<dbReference type="EMBL" id="VDEP01000108">
    <property type="protein sequence ID" value="KAA1130485.1"/>
    <property type="molecule type" value="Genomic_DNA"/>
</dbReference>
<evidence type="ECO:0000256" key="3">
    <source>
        <dbReference type="ARBA" id="ARBA00022502"/>
    </source>
</evidence>
<comment type="subcellular location">
    <subcellularLocation>
        <location evidence="1">Endoplasmic reticulum membrane</location>
        <topology evidence="1">Multi-pass membrane protein</topology>
    </subcellularLocation>
</comment>
<evidence type="ECO:0000256" key="2">
    <source>
        <dbReference type="ARBA" id="ARBA00004687"/>
    </source>
</evidence>
<keyword evidence="5" id="KW-0256">Endoplasmic reticulum</keyword>
<keyword evidence="11" id="KW-1185">Reference proteome</keyword>
<evidence type="ECO:0000256" key="6">
    <source>
        <dbReference type="ARBA" id="ARBA00022989"/>
    </source>
</evidence>
<protein>
    <recommendedName>
        <fullName evidence="13">Glycosylphosphatidylinositol (GPI) anchor assembly protein</fullName>
    </recommendedName>
</protein>
<feature type="transmembrane region" description="Helical" evidence="8">
    <location>
        <begin position="189"/>
        <end position="208"/>
    </location>
</feature>
<organism evidence="10 12">
    <name type="scientific">Puccinia graminis f. sp. tritici</name>
    <dbReference type="NCBI Taxonomy" id="56615"/>
    <lineage>
        <taxon>Eukaryota</taxon>
        <taxon>Fungi</taxon>
        <taxon>Dikarya</taxon>
        <taxon>Basidiomycota</taxon>
        <taxon>Pucciniomycotina</taxon>
        <taxon>Pucciniomycetes</taxon>
        <taxon>Pucciniales</taxon>
        <taxon>Pucciniaceae</taxon>
        <taxon>Puccinia</taxon>
    </lineage>
</organism>
<evidence type="ECO:0000256" key="5">
    <source>
        <dbReference type="ARBA" id="ARBA00022824"/>
    </source>
</evidence>
<dbReference type="UniPathway" id="UPA00196"/>
<evidence type="ECO:0000313" key="10">
    <source>
        <dbReference type="EMBL" id="KAA1130485.1"/>
    </source>
</evidence>
<feature type="transmembrane region" description="Helical" evidence="8">
    <location>
        <begin position="294"/>
        <end position="316"/>
    </location>
</feature>
<feature type="transmembrane region" description="Helical" evidence="8">
    <location>
        <begin position="262"/>
        <end position="282"/>
    </location>
</feature>
<name>A0A5B0RZN0_PUCGR</name>
<dbReference type="EMBL" id="VSWC01000196">
    <property type="protein sequence ID" value="KAA1065983.1"/>
    <property type="molecule type" value="Genomic_DNA"/>
</dbReference>
<comment type="caution">
    <text evidence="10">The sequence shown here is derived from an EMBL/GenBank/DDBJ whole genome shotgun (WGS) entry which is preliminary data.</text>
</comment>
<evidence type="ECO:0008006" key="13">
    <source>
        <dbReference type="Google" id="ProtNLM"/>
    </source>
</evidence>
<dbReference type="OrthoDB" id="2506696at2759"/>
<evidence type="ECO:0000256" key="4">
    <source>
        <dbReference type="ARBA" id="ARBA00022692"/>
    </source>
</evidence>
<feature type="transmembrane region" description="Helical" evidence="8">
    <location>
        <begin position="220"/>
        <end position="241"/>
    </location>
</feature>
<dbReference type="AlphaFoldDB" id="A0A5B0RZN0"/>